<feature type="non-terminal residue" evidence="2">
    <location>
        <position position="1"/>
    </location>
</feature>
<name>A0A6J4QTJ8_9ACTN</name>
<protein>
    <submittedName>
        <fullName evidence="2">DNA-binding protein HU-beta (ACLAME 290)</fullName>
    </submittedName>
</protein>
<evidence type="ECO:0000313" key="2">
    <source>
        <dbReference type="EMBL" id="CAA9446966.1"/>
    </source>
</evidence>
<keyword evidence="2" id="KW-0238">DNA-binding</keyword>
<organism evidence="2">
    <name type="scientific">uncultured Rubrobacteraceae bacterium</name>
    <dbReference type="NCBI Taxonomy" id="349277"/>
    <lineage>
        <taxon>Bacteria</taxon>
        <taxon>Bacillati</taxon>
        <taxon>Actinomycetota</taxon>
        <taxon>Rubrobacteria</taxon>
        <taxon>Rubrobacterales</taxon>
        <taxon>Rubrobacteraceae</taxon>
        <taxon>environmental samples</taxon>
    </lineage>
</organism>
<reference evidence="2" key="1">
    <citation type="submission" date="2020-02" db="EMBL/GenBank/DDBJ databases">
        <authorList>
            <person name="Meier V. D."/>
        </authorList>
    </citation>
    <scope>NUCLEOTIDE SEQUENCE</scope>
    <source>
        <strain evidence="2">AVDCRST_MAG02</strain>
    </source>
</reference>
<dbReference type="GO" id="GO:0003677">
    <property type="term" value="F:DNA binding"/>
    <property type="evidence" value="ECO:0007669"/>
    <property type="project" value="UniProtKB-KW"/>
</dbReference>
<feature type="compositionally biased region" description="Low complexity" evidence="1">
    <location>
        <begin position="32"/>
        <end position="45"/>
    </location>
</feature>
<dbReference type="EMBL" id="CADCVH010000015">
    <property type="protein sequence ID" value="CAA9446966.1"/>
    <property type="molecule type" value="Genomic_DNA"/>
</dbReference>
<accession>A0A6J4QTJ8</accession>
<proteinExistence type="predicted"/>
<sequence>GLREVLRARAQGQGGQEPPDRREDEDRGPEGPGLQRGQRPQGGHL</sequence>
<feature type="non-terminal residue" evidence="2">
    <location>
        <position position="45"/>
    </location>
</feature>
<feature type="region of interest" description="Disordered" evidence="1">
    <location>
        <begin position="1"/>
        <end position="45"/>
    </location>
</feature>
<evidence type="ECO:0000256" key="1">
    <source>
        <dbReference type="SAM" id="MobiDB-lite"/>
    </source>
</evidence>
<feature type="compositionally biased region" description="Basic and acidic residues" evidence="1">
    <location>
        <begin position="18"/>
        <end position="29"/>
    </location>
</feature>
<dbReference type="AlphaFoldDB" id="A0A6J4QTJ8"/>
<gene>
    <name evidence="2" type="ORF">AVDCRST_MAG02-481</name>
</gene>